<dbReference type="PANTHER" id="PTHR42695:SF5">
    <property type="entry name" value="GLUTAMINE AMIDOTRANSFERASE YLR126C-RELATED"/>
    <property type="match status" value="1"/>
</dbReference>
<dbReference type="CDD" id="cd01741">
    <property type="entry name" value="GATase1_1"/>
    <property type="match status" value="1"/>
</dbReference>
<keyword evidence="2" id="KW-0315">Glutamine amidotransferase</keyword>
<keyword evidence="3" id="KW-1185">Reference proteome</keyword>
<reference evidence="2 3" key="1">
    <citation type="submission" date="2018-12" db="EMBL/GenBank/DDBJ databases">
        <authorList>
            <consortium name="Pathogen Informatics"/>
        </authorList>
    </citation>
    <scope>NUCLEOTIDE SEQUENCE [LARGE SCALE GENOMIC DNA]</scope>
    <source>
        <strain evidence="2 3">NCTC11923</strain>
    </source>
</reference>
<feature type="domain" description="Glutamine amidotransferase" evidence="1">
    <location>
        <begin position="59"/>
        <end position="218"/>
    </location>
</feature>
<name>A0A448KBB9_9ACTO</name>
<organism evidence="2 3">
    <name type="scientific">Actinomyces slackii</name>
    <dbReference type="NCBI Taxonomy" id="52774"/>
    <lineage>
        <taxon>Bacteria</taxon>
        <taxon>Bacillati</taxon>
        <taxon>Actinomycetota</taxon>
        <taxon>Actinomycetes</taxon>
        <taxon>Actinomycetales</taxon>
        <taxon>Actinomycetaceae</taxon>
        <taxon>Actinomyces</taxon>
    </lineage>
</organism>
<dbReference type="EMBL" id="LR134363">
    <property type="protein sequence ID" value="VEG74238.1"/>
    <property type="molecule type" value="Genomic_DNA"/>
</dbReference>
<keyword evidence="2" id="KW-0808">Transferase</keyword>
<proteinExistence type="predicted"/>
<dbReference type="GO" id="GO:0016740">
    <property type="term" value="F:transferase activity"/>
    <property type="evidence" value="ECO:0007669"/>
    <property type="project" value="UniProtKB-KW"/>
</dbReference>
<dbReference type="GO" id="GO:0005829">
    <property type="term" value="C:cytosol"/>
    <property type="evidence" value="ECO:0007669"/>
    <property type="project" value="TreeGrafter"/>
</dbReference>
<dbReference type="PANTHER" id="PTHR42695">
    <property type="entry name" value="GLUTAMINE AMIDOTRANSFERASE YLR126C-RELATED"/>
    <property type="match status" value="1"/>
</dbReference>
<gene>
    <name evidence="2" type="ORF">NCTC11923_00862</name>
</gene>
<evidence type="ECO:0000313" key="3">
    <source>
        <dbReference type="Proteomes" id="UP000276899"/>
    </source>
</evidence>
<dbReference type="AlphaFoldDB" id="A0A448KBB9"/>
<dbReference type="Pfam" id="PF00117">
    <property type="entry name" value="GATase"/>
    <property type="match status" value="1"/>
</dbReference>
<dbReference type="SUPFAM" id="SSF52317">
    <property type="entry name" value="Class I glutamine amidotransferase-like"/>
    <property type="match status" value="1"/>
</dbReference>
<dbReference type="Gene3D" id="3.40.50.880">
    <property type="match status" value="1"/>
</dbReference>
<dbReference type="InterPro" id="IPR029062">
    <property type="entry name" value="Class_I_gatase-like"/>
</dbReference>
<dbReference type="STRING" id="1278298.GCA_000428685_02256"/>
<evidence type="ECO:0000259" key="1">
    <source>
        <dbReference type="Pfam" id="PF00117"/>
    </source>
</evidence>
<dbReference type="RefSeq" id="WP_051281272.1">
    <property type="nucleotide sequence ID" value="NZ_CBCRWE010000070.1"/>
</dbReference>
<dbReference type="KEGG" id="asla:NCTC11923_00862"/>
<protein>
    <submittedName>
        <fullName evidence="2">Glutamine amidotransferase</fullName>
    </submittedName>
</protein>
<dbReference type="InterPro" id="IPR017926">
    <property type="entry name" value="GATASE"/>
</dbReference>
<evidence type="ECO:0000313" key="2">
    <source>
        <dbReference type="EMBL" id="VEG74238.1"/>
    </source>
</evidence>
<dbReference type="Proteomes" id="UP000276899">
    <property type="component" value="Chromosome"/>
</dbReference>
<dbReference type="InterPro" id="IPR044992">
    <property type="entry name" value="ChyE-like"/>
</dbReference>
<accession>A0A448KBB9</accession>
<sequence length="290" mass="30676">MTETPRNDRSVSAEALAITVIEPERGAPLGRLGEWLFAEGASLTMVRLWQGEPVPALAELGDGLVVLGGAMNAHDDETHPWLEDLRALLREVVAARMPAITICLGAQVAAEALGGQTAVPSPHGREGGIVELELTQAAEADPLFAETVAEAVRAAVRAGIPTQDGTRLPVIVSHDDVVVALPQDAVLLASSQAAPVQAWRAGKLLALQHHPESSPERIGYWQARSFLRHQGVSGADSLPEEDMPAEAIEVGKAATQAAREVDPVIQAFGRALARGFARESRAYAARRTTA</sequence>
<dbReference type="PROSITE" id="PS51273">
    <property type="entry name" value="GATASE_TYPE_1"/>
    <property type="match status" value="1"/>
</dbReference>